<proteinExistence type="inferred from homology"/>
<reference evidence="4" key="1">
    <citation type="submission" date="2017-05" db="EMBL/GenBank/DDBJ databases">
        <title>Complete and WGS of Bordetella genogroups.</title>
        <authorList>
            <person name="Spilker T."/>
            <person name="Lipuma J."/>
        </authorList>
    </citation>
    <scope>NUCLEOTIDE SEQUENCE [LARGE SCALE GENOMIC DNA]</scope>
    <source>
        <strain evidence="4">AU16122</strain>
    </source>
</reference>
<evidence type="ECO:0000256" key="1">
    <source>
        <dbReference type="ARBA" id="ARBA00006987"/>
    </source>
</evidence>
<dbReference type="RefSeq" id="WP_094855485.1">
    <property type="nucleotide sequence ID" value="NZ_NEVM01000005.1"/>
</dbReference>
<organism evidence="3 4">
    <name type="scientific">Bordetella genomosp. 10</name>
    <dbReference type="NCBI Taxonomy" id="1416804"/>
    <lineage>
        <taxon>Bacteria</taxon>
        <taxon>Pseudomonadati</taxon>
        <taxon>Pseudomonadota</taxon>
        <taxon>Betaproteobacteria</taxon>
        <taxon>Burkholderiales</taxon>
        <taxon>Alcaligenaceae</taxon>
        <taxon>Bordetella</taxon>
    </lineage>
</organism>
<dbReference type="Gene3D" id="3.40.190.150">
    <property type="entry name" value="Bordetella uptake gene, domain 1"/>
    <property type="match status" value="1"/>
</dbReference>
<dbReference type="Proteomes" id="UP000216020">
    <property type="component" value="Unassembled WGS sequence"/>
</dbReference>
<dbReference type="OrthoDB" id="8678477at2"/>
<sequence length="163" mass="17452">MTLTLGQSVIVEKGRRHRRRLRGQGGAGRLHHYARCVGIRRDHAHAAGGEGRLADPHPGGSRRRRQGAHGRVADVPTLAESGFPGLGILEWNGVFVPAKTPPDIVGKLSEAVRNAVADAAVAQRLRGTGMDPVGNSPAEFAVFARHESEQWQALVKARGITVN</sequence>
<dbReference type="PANTHER" id="PTHR42928:SF5">
    <property type="entry name" value="BLR1237 PROTEIN"/>
    <property type="match status" value="1"/>
</dbReference>
<evidence type="ECO:0000313" key="3">
    <source>
        <dbReference type="EMBL" id="OZI31071.1"/>
    </source>
</evidence>
<feature type="region of interest" description="Disordered" evidence="2">
    <location>
        <begin position="47"/>
        <end position="72"/>
    </location>
</feature>
<dbReference type="Pfam" id="PF03401">
    <property type="entry name" value="TctC"/>
    <property type="match status" value="1"/>
</dbReference>
<evidence type="ECO:0000256" key="2">
    <source>
        <dbReference type="SAM" id="MobiDB-lite"/>
    </source>
</evidence>
<dbReference type="AlphaFoldDB" id="A0A261S1P7"/>
<evidence type="ECO:0008006" key="5">
    <source>
        <dbReference type="Google" id="ProtNLM"/>
    </source>
</evidence>
<evidence type="ECO:0000313" key="4">
    <source>
        <dbReference type="Proteomes" id="UP000216020"/>
    </source>
</evidence>
<dbReference type="InterPro" id="IPR042100">
    <property type="entry name" value="Bug_dom1"/>
</dbReference>
<comment type="similarity">
    <text evidence="1">Belongs to the UPF0065 (bug) family.</text>
</comment>
<dbReference type="InterPro" id="IPR005064">
    <property type="entry name" value="BUG"/>
</dbReference>
<comment type="caution">
    <text evidence="3">The sequence shown here is derived from an EMBL/GenBank/DDBJ whole genome shotgun (WGS) entry which is preliminary data.</text>
</comment>
<keyword evidence="4" id="KW-1185">Reference proteome</keyword>
<name>A0A261S1P7_9BORD</name>
<dbReference type="EMBL" id="NEVM01000005">
    <property type="protein sequence ID" value="OZI31071.1"/>
    <property type="molecule type" value="Genomic_DNA"/>
</dbReference>
<dbReference type="PANTHER" id="PTHR42928">
    <property type="entry name" value="TRICARBOXYLATE-BINDING PROTEIN"/>
    <property type="match status" value="1"/>
</dbReference>
<protein>
    <recommendedName>
        <fullName evidence="5">ABC transporter substrate-binding protein</fullName>
    </recommendedName>
</protein>
<accession>A0A261S1P7</accession>
<gene>
    <name evidence="3" type="ORF">CAL29_24340</name>
</gene>